<dbReference type="Pfam" id="PF10544">
    <property type="entry name" value="T5orf172"/>
    <property type="match status" value="1"/>
</dbReference>
<reference evidence="2" key="1">
    <citation type="journal article" date="2020" name="Nature">
        <title>Giant virus diversity and host interactions through global metagenomics.</title>
        <authorList>
            <person name="Schulz F."/>
            <person name="Roux S."/>
            <person name="Paez-Espino D."/>
            <person name="Jungbluth S."/>
            <person name="Walsh D.A."/>
            <person name="Denef V.J."/>
            <person name="McMahon K.D."/>
            <person name="Konstantinidis K.T."/>
            <person name="Eloe-Fadrosh E.A."/>
            <person name="Kyrpides N.C."/>
            <person name="Woyke T."/>
        </authorList>
    </citation>
    <scope>NUCLEOTIDE SEQUENCE</scope>
    <source>
        <strain evidence="2">GVMAG-M-3300001351-8</strain>
    </source>
</reference>
<dbReference type="InterPro" id="IPR018306">
    <property type="entry name" value="Phage_T5_Orf172_DNA-bd"/>
</dbReference>
<evidence type="ECO:0000259" key="1">
    <source>
        <dbReference type="Pfam" id="PF10544"/>
    </source>
</evidence>
<protein>
    <recommendedName>
        <fullName evidence="1">Bacteriophage T5 Orf172 DNA-binding domain-containing protein</fullName>
    </recommendedName>
</protein>
<organism evidence="2">
    <name type="scientific">viral metagenome</name>
    <dbReference type="NCBI Taxonomy" id="1070528"/>
    <lineage>
        <taxon>unclassified sequences</taxon>
        <taxon>metagenomes</taxon>
        <taxon>organismal metagenomes</taxon>
    </lineage>
</organism>
<sequence>MTDGYLYCFSNESMPGILKVGGTDKTPEIILNEANVLNTWGQPSPYKIQFAKRVSNLKEKKTALHKLLSHYTERINESEFFSVPVENVETFFELIDGDLCVPRFKEEAIISKQALGCRDMTKCFINGQRIRHMIGNNKIWIGTYDSAKNGIVHNETFYKSLSGFAETHYSKDKSGKFRSANGWAECHCEKDGKWISTHNL</sequence>
<feature type="domain" description="Bacteriophage T5 Orf172 DNA-binding" evidence="1">
    <location>
        <begin position="4"/>
        <end position="95"/>
    </location>
</feature>
<accession>A0A6C0EPD0</accession>
<dbReference type="AlphaFoldDB" id="A0A6C0EPD0"/>
<dbReference type="EMBL" id="MN738870">
    <property type="protein sequence ID" value="QHT29175.1"/>
    <property type="molecule type" value="Genomic_DNA"/>
</dbReference>
<name>A0A6C0EPD0_9ZZZZ</name>
<proteinExistence type="predicted"/>
<evidence type="ECO:0000313" key="2">
    <source>
        <dbReference type="EMBL" id="QHT29175.1"/>
    </source>
</evidence>